<dbReference type="PANTHER" id="PTHR45686:SF4">
    <property type="entry name" value="ADP-RIBOSYLATION FACTOR GTPASE ACTIVATING PROTEIN 3, ISOFORM H"/>
    <property type="match status" value="1"/>
</dbReference>
<dbReference type="eggNOG" id="KOG0706">
    <property type="taxonomic scope" value="Eukaryota"/>
</dbReference>
<keyword evidence="4" id="KW-0862">Zinc</keyword>
<protein>
    <recommendedName>
        <fullName evidence="7">Arf-GAP domain-containing protein</fullName>
    </recommendedName>
</protein>
<evidence type="ECO:0000313" key="9">
    <source>
        <dbReference type="Proteomes" id="UP000002866"/>
    </source>
</evidence>
<evidence type="ECO:0000256" key="3">
    <source>
        <dbReference type="ARBA" id="ARBA00022771"/>
    </source>
</evidence>
<dbReference type="InterPro" id="IPR037278">
    <property type="entry name" value="ARFGAP/RecO"/>
</dbReference>
<dbReference type="GO" id="GO:0008270">
    <property type="term" value="F:zinc ion binding"/>
    <property type="evidence" value="ECO:0007669"/>
    <property type="project" value="UniProtKB-KW"/>
</dbReference>
<evidence type="ECO:0000256" key="5">
    <source>
        <dbReference type="PROSITE-ProRule" id="PRU00288"/>
    </source>
</evidence>
<organism evidence="8 9">
    <name type="scientific">Henningerozyma blattae (strain ATCC 34711 / CBS 6284 / DSM 70876 / NBRC 10599 / NRRL Y-10934 / UCD 77-7)</name>
    <name type="common">Yeast</name>
    <name type="synonym">Tetrapisispora blattae</name>
    <dbReference type="NCBI Taxonomy" id="1071380"/>
    <lineage>
        <taxon>Eukaryota</taxon>
        <taxon>Fungi</taxon>
        <taxon>Dikarya</taxon>
        <taxon>Ascomycota</taxon>
        <taxon>Saccharomycotina</taxon>
        <taxon>Saccharomycetes</taxon>
        <taxon>Saccharomycetales</taxon>
        <taxon>Saccharomycetaceae</taxon>
        <taxon>Henningerozyma</taxon>
    </lineage>
</organism>
<dbReference type="PANTHER" id="PTHR45686">
    <property type="entry name" value="ADP-RIBOSYLATION FACTOR GTPASE ACTIVATING PROTEIN 3, ISOFORM H-RELATED"/>
    <property type="match status" value="1"/>
</dbReference>
<dbReference type="InterPro" id="IPR038508">
    <property type="entry name" value="ArfGAP_dom_sf"/>
</dbReference>
<dbReference type="Proteomes" id="UP000002866">
    <property type="component" value="Chromosome 6"/>
</dbReference>
<dbReference type="EMBL" id="HE806321">
    <property type="protein sequence ID" value="CCH61687.1"/>
    <property type="molecule type" value="Genomic_DNA"/>
</dbReference>
<dbReference type="STRING" id="1071380.I2H5N5"/>
<accession>I2H5N5</accession>
<feature type="compositionally biased region" description="Low complexity" evidence="6">
    <location>
        <begin position="153"/>
        <end position="162"/>
    </location>
</feature>
<gene>
    <name evidence="8" type="primary">TBLA0F01440</name>
    <name evidence="8" type="ORF">TBLA_0F01440</name>
</gene>
<dbReference type="SMART" id="SM00105">
    <property type="entry name" value="ArfGap"/>
    <property type="match status" value="1"/>
</dbReference>
<keyword evidence="3 5" id="KW-0863">Zinc-finger</keyword>
<keyword evidence="9" id="KW-1185">Reference proteome</keyword>
<proteinExistence type="predicted"/>
<dbReference type="InParanoid" id="I2H5N5"/>
<dbReference type="OrthoDB" id="983479at2759"/>
<dbReference type="CDD" id="cd08831">
    <property type="entry name" value="ArfGap_ArfGap2_3_like"/>
    <property type="match status" value="1"/>
</dbReference>
<dbReference type="SUPFAM" id="SSF57863">
    <property type="entry name" value="ArfGap/RecO-like zinc finger"/>
    <property type="match status" value="1"/>
</dbReference>
<evidence type="ECO:0000313" key="8">
    <source>
        <dbReference type="EMBL" id="CCH61687.1"/>
    </source>
</evidence>
<reference evidence="8 9" key="1">
    <citation type="journal article" date="2011" name="Proc. Natl. Acad. Sci. U.S.A.">
        <title>Evolutionary erosion of yeast sex chromosomes by mating-type switching accidents.</title>
        <authorList>
            <person name="Gordon J.L."/>
            <person name="Armisen D."/>
            <person name="Proux-Wera E."/>
            <person name="Oheigeartaigh S.S."/>
            <person name="Byrne K.P."/>
            <person name="Wolfe K.H."/>
        </authorList>
    </citation>
    <scope>NUCLEOTIDE SEQUENCE [LARGE SCALE GENOMIC DNA]</scope>
    <source>
        <strain evidence="9">ATCC 34711 / CBS 6284 / DSM 70876 / NBRC 10599 / NRRL Y-10934 / UCD 77-7</strain>
    </source>
</reference>
<feature type="compositionally biased region" description="Basic residues" evidence="6">
    <location>
        <begin position="249"/>
        <end position="266"/>
    </location>
</feature>
<dbReference type="RefSeq" id="XP_004181206.1">
    <property type="nucleotide sequence ID" value="XM_004181158.1"/>
</dbReference>
<keyword evidence="1" id="KW-0343">GTPase activation</keyword>
<dbReference type="Pfam" id="PF01412">
    <property type="entry name" value="ArfGap"/>
    <property type="match status" value="1"/>
</dbReference>
<feature type="compositionally biased region" description="Low complexity" evidence="6">
    <location>
        <begin position="229"/>
        <end position="241"/>
    </location>
</feature>
<dbReference type="GeneID" id="14497078"/>
<dbReference type="GO" id="GO:0005096">
    <property type="term" value="F:GTPase activator activity"/>
    <property type="evidence" value="ECO:0007669"/>
    <property type="project" value="UniProtKB-KW"/>
</dbReference>
<dbReference type="AlphaFoldDB" id="I2H5N5"/>
<name>I2H5N5_HENB6</name>
<dbReference type="InterPro" id="IPR001164">
    <property type="entry name" value="ArfGAP_dom"/>
</dbReference>
<dbReference type="HOGENOM" id="CLU_023062_7_0_1"/>
<evidence type="ECO:0000256" key="1">
    <source>
        <dbReference type="ARBA" id="ARBA00022468"/>
    </source>
</evidence>
<dbReference type="GO" id="GO:0000139">
    <property type="term" value="C:Golgi membrane"/>
    <property type="evidence" value="ECO:0007669"/>
    <property type="project" value="GOC"/>
</dbReference>
<evidence type="ECO:0000259" key="7">
    <source>
        <dbReference type="PROSITE" id="PS50115"/>
    </source>
</evidence>
<evidence type="ECO:0000256" key="2">
    <source>
        <dbReference type="ARBA" id="ARBA00022723"/>
    </source>
</evidence>
<dbReference type="GO" id="GO:0048205">
    <property type="term" value="P:COPI coating of Golgi vesicle"/>
    <property type="evidence" value="ECO:0007669"/>
    <property type="project" value="TreeGrafter"/>
</dbReference>
<sequence>MSEYISTSSAYASKQLTKDVFTSVNKNPDNRVCFDCGSKNPTWTSVPFGVLVCIQCSGIHRNLGVHITFVQSTNLDKWTIENLRRFKFSDNHKVREFFIKNNGSRYLNMDPRSKYTSSVALKWKKYLDELSLQDKQEYPDTIVLESSSLTTSANTTTSTIESGGSNTSLNDSEGNLSPTTPMLDATPTTPIVDDFFSNWQKPSIKKEPSLSNVLAKNNKSDESMTKPVSITRRTTSSSISSNNKGDAKLKKHSILSSTRKPKKLTSKKLDKDSATELFNQFEEDASKEDEINKTNSYLNTHKTLESLSLYNNTEYKETSFNEHDTELSQGYTHTLETTKDNSKNNTYSNSEKHIQKLGFGMTRNNIEEQNNQSTPRNDNYSGKLVERYGDQKCISSDQLFNCNNAADNDEFNQRKTEFINASSISSDMYFGRDEKDNVNNMNAKSSYINYDVYSSKLSNGLSSIKETIVNNGYVDINDYINQEEVANLKEKYEVGKARIAEYWNSYMQK</sequence>
<dbReference type="PRINTS" id="PR00405">
    <property type="entry name" value="REVINTRACTNG"/>
</dbReference>
<feature type="compositionally biased region" description="Polar residues" evidence="6">
    <location>
        <begin position="163"/>
        <end position="180"/>
    </location>
</feature>
<dbReference type="Gene3D" id="1.10.220.150">
    <property type="entry name" value="Arf GTPase activating protein"/>
    <property type="match status" value="1"/>
</dbReference>
<dbReference type="PROSITE" id="PS50115">
    <property type="entry name" value="ARFGAP"/>
    <property type="match status" value="1"/>
</dbReference>
<feature type="region of interest" description="Disordered" evidence="6">
    <location>
        <begin position="208"/>
        <end position="270"/>
    </location>
</feature>
<evidence type="ECO:0000256" key="6">
    <source>
        <dbReference type="SAM" id="MobiDB-lite"/>
    </source>
</evidence>
<feature type="region of interest" description="Disordered" evidence="6">
    <location>
        <begin position="153"/>
        <end position="187"/>
    </location>
</feature>
<dbReference type="KEGG" id="tbl:TBLA_0F01440"/>
<keyword evidence="2" id="KW-0479">Metal-binding</keyword>
<feature type="domain" description="Arf-GAP" evidence="7">
    <location>
        <begin position="18"/>
        <end position="137"/>
    </location>
</feature>
<evidence type="ECO:0000256" key="4">
    <source>
        <dbReference type="ARBA" id="ARBA00022833"/>
    </source>
</evidence>